<keyword evidence="2 5" id="KW-0812">Transmembrane</keyword>
<accession>A0A1Q2ZZX3</accession>
<dbReference type="InterPro" id="IPR004841">
    <property type="entry name" value="AA-permease/SLC12A_dom"/>
</dbReference>
<dbReference type="PANTHER" id="PTHR43341:SF26">
    <property type="entry name" value="GENERAL AMINO ACID PERMEASE AGP3"/>
    <property type="match status" value="1"/>
</dbReference>
<evidence type="ECO:0000256" key="3">
    <source>
        <dbReference type="ARBA" id="ARBA00022989"/>
    </source>
</evidence>
<dbReference type="GO" id="GO:1903801">
    <property type="term" value="P:L-leucine import across plasma membrane"/>
    <property type="evidence" value="ECO:0007669"/>
    <property type="project" value="EnsemblFungi"/>
</dbReference>
<evidence type="ECO:0000256" key="5">
    <source>
        <dbReference type="SAM" id="Phobius"/>
    </source>
</evidence>
<evidence type="ECO:0000256" key="1">
    <source>
        <dbReference type="ARBA" id="ARBA00004141"/>
    </source>
</evidence>
<dbReference type="OMA" id="FIVWTGI"/>
<dbReference type="Proteomes" id="UP000187013">
    <property type="component" value="Unassembled WGS sequence"/>
</dbReference>
<name>A0A1Q2ZZX3_ZYGRO</name>
<dbReference type="InterPro" id="IPR050524">
    <property type="entry name" value="APC_YAT"/>
</dbReference>
<dbReference type="Gene3D" id="1.20.1740.10">
    <property type="entry name" value="Amino acid/polyamine transporter I"/>
    <property type="match status" value="1"/>
</dbReference>
<dbReference type="OrthoDB" id="3900342at2759"/>
<keyword evidence="4 5" id="KW-0472">Membrane</keyword>
<comment type="subcellular location">
    <subcellularLocation>
        <location evidence="1">Membrane</location>
        <topology evidence="1">Multi-pass membrane protein</topology>
    </subcellularLocation>
</comment>
<feature type="transmembrane region" description="Helical" evidence="5">
    <location>
        <begin position="223"/>
        <end position="246"/>
    </location>
</feature>
<feature type="transmembrane region" description="Helical" evidence="5">
    <location>
        <begin position="258"/>
        <end position="279"/>
    </location>
</feature>
<dbReference type="eggNOG" id="KOG1286">
    <property type="taxonomic scope" value="Eukaryota"/>
</dbReference>
<proteinExistence type="predicted"/>
<organism evidence="7 8">
    <name type="scientific">Zygosaccharomyces rouxii</name>
    <dbReference type="NCBI Taxonomy" id="4956"/>
    <lineage>
        <taxon>Eukaryota</taxon>
        <taxon>Fungi</taxon>
        <taxon>Dikarya</taxon>
        <taxon>Ascomycota</taxon>
        <taxon>Saccharomycotina</taxon>
        <taxon>Saccharomycetes</taxon>
        <taxon>Saccharomycetales</taxon>
        <taxon>Saccharomycetaceae</taxon>
        <taxon>Zygosaccharomyces</taxon>
    </lineage>
</organism>
<feature type="domain" description="Amino acid permease/ SLC12A" evidence="6">
    <location>
        <begin position="47"/>
        <end position="484"/>
    </location>
</feature>
<feature type="transmembrane region" description="Helical" evidence="5">
    <location>
        <begin position="313"/>
        <end position="334"/>
    </location>
</feature>
<dbReference type="Pfam" id="PF00324">
    <property type="entry name" value="AA_permease"/>
    <property type="match status" value="1"/>
</dbReference>
<dbReference type="GO" id="GO:0016020">
    <property type="term" value="C:membrane"/>
    <property type="evidence" value="ECO:0007669"/>
    <property type="project" value="UniProtKB-SubCell"/>
</dbReference>
<reference evidence="7 8" key="1">
    <citation type="submission" date="2016-08" db="EMBL/GenBank/DDBJ databases">
        <title>Draft genome sequence of allopolyploid Zygosaccharomyces rouxii.</title>
        <authorList>
            <person name="Watanabe J."/>
            <person name="Uehara K."/>
            <person name="Mogi Y."/>
            <person name="Tsukioka Y."/>
        </authorList>
    </citation>
    <scope>NUCLEOTIDE SEQUENCE [LARGE SCALE GENOMIC DNA]</scope>
    <source>
        <strain evidence="7 8">NBRC 110957</strain>
    </source>
</reference>
<evidence type="ECO:0000256" key="4">
    <source>
        <dbReference type="ARBA" id="ARBA00023136"/>
    </source>
</evidence>
<keyword evidence="3 5" id="KW-1133">Transmembrane helix</keyword>
<comment type="caution">
    <text evidence="7">The sequence shown here is derived from an EMBL/GenBank/DDBJ whole genome shotgun (WGS) entry which is preliminary data.</text>
</comment>
<feature type="transmembrane region" description="Helical" evidence="5">
    <location>
        <begin position="359"/>
        <end position="379"/>
    </location>
</feature>
<evidence type="ECO:0000259" key="6">
    <source>
        <dbReference type="Pfam" id="PF00324"/>
    </source>
</evidence>
<sequence length="546" mass="60833">MEDTKDPQDIETYSIASNKVGYHNNDHGDTILENGLKAGLKDRMINLIALCGIIGPGVFIGMGTALAKGGPVGLIVGFSIVGVLVLSMMACIGELNSAFDFHFAIHGSRYVSQGFGATLAIYYVILWVTNIIGEYTSLTSSMEAYTTKIPTYGWYLIFWAAFSVFQLFDVSWWGECEYILGFVKLFYLSGYYIFSIVYAAGGIKGHKPDNPFGTHPLKSGFKGIANSFVYAGVFYSGVEGVSVIAAEARNPRRAIPKAVKNTVFRIFFVYYGLTIFYGITVPYDDPILNNHQSAMKSPMTIAMTEAGWKNSKYFVATMIWITCISSINTAIYFASRSLFTLCKAGYGPKIFTKVNSRGIPYVAIHSCHILGFLSILSYSSGSSNAYSYIVNVGGVASFIVWTGICVIHIRFRKGWIKQGYSLESLPYKAPLFPWLDYVGLIIGIVLTLVQGWSCFKPFDYKAFIDGYILLALFPVFWFCYDFFYFKKGFIKYKEMDFETGRRPDLDDNSGLETGKTELLNQKETSSMEFIVEEVEGTKGSTLKEKS</sequence>
<dbReference type="GO" id="GO:0015190">
    <property type="term" value="F:L-leucine transmembrane transporter activity"/>
    <property type="evidence" value="ECO:0007669"/>
    <property type="project" value="EnsemblFungi"/>
</dbReference>
<feature type="transmembrane region" description="Helical" evidence="5">
    <location>
        <begin position="72"/>
        <end position="93"/>
    </location>
</feature>
<feature type="transmembrane region" description="Helical" evidence="5">
    <location>
        <begin position="114"/>
        <end position="132"/>
    </location>
</feature>
<dbReference type="AlphaFoldDB" id="A0A1Q2ZZX3"/>
<gene>
    <name evidence="7" type="ORF">ZYGR_0N03830</name>
</gene>
<feature type="transmembrane region" description="Helical" evidence="5">
    <location>
        <begin position="44"/>
        <end position="66"/>
    </location>
</feature>
<evidence type="ECO:0000256" key="2">
    <source>
        <dbReference type="ARBA" id="ARBA00022692"/>
    </source>
</evidence>
<feature type="transmembrane region" description="Helical" evidence="5">
    <location>
        <begin position="464"/>
        <end position="485"/>
    </location>
</feature>
<protein>
    <recommendedName>
        <fullName evidence="6">Amino acid permease/ SLC12A domain-containing protein</fullName>
    </recommendedName>
</protein>
<feature type="transmembrane region" description="Helical" evidence="5">
    <location>
        <begin position="385"/>
        <end position="411"/>
    </location>
</feature>
<dbReference type="PIRSF" id="PIRSF006060">
    <property type="entry name" value="AA_transporter"/>
    <property type="match status" value="1"/>
</dbReference>
<feature type="transmembrane region" description="Helical" evidence="5">
    <location>
        <begin position="185"/>
        <end position="203"/>
    </location>
</feature>
<dbReference type="EMBL" id="BDGX01000014">
    <property type="protein sequence ID" value="GAV48978.1"/>
    <property type="molecule type" value="Genomic_DNA"/>
</dbReference>
<dbReference type="PANTHER" id="PTHR43341">
    <property type="entry name" value="AMINO ACID PERMEASE"/>
    <property type="match status" value="1"/>
</dbReference>
<evidence type="ECO:0000313" key="8">
    <source>
        <dbReference type="Proteomes" id="UP000187013"/>
    </source>
</evidence>
<evidence type="ECO:0000313" key="7">
    <source>
        <dbReference type="EMBL" id="GAV48978.1"/>
    </source>
</evidence>
<feature type="transmembrane region" description="Helical" evidence="5">
    <location>
        <begin position="431"/>
        <end position="452"/>
    </location>
</feature>
<feature type="transmembrane region" description="Helical" evidence="5">
    <location>
        <begin position="152"/>
        <end position="173"/>
    </location>
</feature>